<organism evidence="1 2">
    <name type="scientific">Saponaria officinalis</name>
    <name type="common">Common soapwort</name>
    <name type="synonym">Lychnis saponaria</name>
    <dbReference type="NCBI Taxonomy" id="3572"/>
    <lineage>
        <taxon>Eukaryota</taxon>
        <taxon>Viridiplantae</taxon>
        <taxon>Streptophyta</taxon>
        <taxon>Embryophyta</taxon>
        <taxon>Tracheophyta</taxon>
        <taxon>Spermatophyta</taxon>
        <taxon>Magnoliopsida</taxon>
        <taxon>eudicotyledons</taxon>
        <taxon>Gunneridae</taxon>
        <taxon>Pentapetalae</taxon>
        <taxon>Caryophyllales</taxon>
        <taxon>Caryophyllaceae</taxon>
        <taxon>Caryophylleae</taxon>
        <taxon>Saponaria</taxon>
    </lineage>
</organism>
<sequence>MFPSSRYIFYDVVSRRNFLLHVNKLIGVFNALNWVKGRSKSTPQAFLFSAAAQPCFLVTDLSSDEQKSTIDDIYKFEYHIHELNTHKVTDGLVNLRRVLKQASSFFFKVKSCGFRHNVETYMSVIEILCSSGSSTMLEAVWSEVIKSKNEIGFDSSELLEALFEKLVHEGTRFLLRASVCVGTQVFTPQNKPCDESGHAC</sequence>
<dbReference type="EMBL" id="JBDFQZ010000007">
    <property type="protein sequence ID" value="KAK9704691.1"/>
    <property type="molecule type" value="Genomic_DNA"/>
</dbReference>
<proteinExistence type="predicted"/>
<dbReference type="InterPro" id="IPR011990">
    <property type="entry name" value="TPR-like_helical_dom_sf"/>
</dbReference>
<keyword evidence="2" id="KW-1185">Reference proteome</keyword>
<name>A0AAW1JLL4_SAPOF</name>
<dbReference type="Gene3D" id="1.25.40.10">
    <property type="entry name" value="Tetratricopeptide repeat domain"/>
    <property type="match status" value="1"/>
</dbReference>
<comment type="caution">
    <text evidence="1">The sequence shown here is derived from an EMBL/GenBank/DDBJ whole genome shotgun (WGS) entry which is preliminary data.</text>
</comment>
<evidence type="ECO:0000313" key="2">
    <source>
        <dbReference type="Proteomes" id="UP001443914"/>
    </source>
</evidence>
<accession>A0AAW1JLL4</accession>
<protein>
    <submittedName>
        <fullName evidence="1">Uncharacterized protein</fullName>
    </submittedName>
</protein>
<evidence type="ECO:0000313" key="1">
    <source>
        <dbReference type="EMBL" id="KAK9704691.1"/>
    </source>
</evidence>
<dbReference type="AlphaFoldDB" id="A0AAW1JLL4"/>
<dbReference type="Proteomes" id="UP001443914">
    <property type="component" value="Unassembled WGS sequence"/>
</dbReference>
<gene>
    <name evidence="1" type="ORF">RND81_07G004800</name>
</gene>
<reference evidence="1" key="1">
    <citation type="submission" date="2024-03" db="EMBL/GenBank/DDBJ databases">
        <title>WGS assembly of Saponaria officinalis var. Norfolk2.</title>
        <authorList>
            <person name="Jenkins J."/>
            <person name="Shu S."/>
            <person name="Grimwood J."/>
            <person name="Barry K."/>
            <person name="Goodstein D."/>
            <person name="Schmutz J."/>
            <person name="Leebens-Mack J."/>
            <person name="Osbourn A."/>
        </authorList>
    </citation>
    <scope>NUCLEOTIDE SEQUENCE [LARGE SCALE GENOMIC DNA]</scope>
    <source>
        <strain evidence="1">JIC</strain>
    </source>
</reference>